<evidence type="ECO:0000313" key="2">
    <source>
        <dbReference type="EMBL" id="CAH2005481.1"/>
    </source>
</evidence>
<evidence type="ECO:0000313" key="3">
    <source>
        <dbReference type="Proteomes" id="UP001152888"/>
    </source>
</evidence>
<accession>A0A9P0M5R0</accession>
<gene>
    <name evidence="2" type="ORF">ACAOBT_LOCUS28568</name>
</gene>
<name>A0A9P0M5R0_ACAOB</name>
<keyword evidence="1" id="KW-0732">Signal</keyword>
<protein>
    <recommendedName>
        <fullName evidence="4">Tachykinin</fullName>
    </recommendedName>
</protein>
<dbReference type="OrthoDB" id="5919137at2759"/>
<dbReference type="AlphaFoldDB" id="A0A9P0M5R0"/>
<sequence length="171" mass="19213">MTLHNHRYSAVMHLLVTLYVSLVLSGSTLAARMTSSSFAGMRGKKVMLPFAEEDEDILSKRVPAGFMGLRGKKDPWRLPAVDTLFKRALQGFMGLRGKKEETVAEYEFDRKRAPSGFIGMRGKKRTFLTSSFRPSKGDYSDKRAPFMGMRGKKGEFMDAKRVPSGFYGLRG</sequence>
<proteinExistence type="predicted"/>
<feature type="chain" id="PRO_5040119298" description="Tachykinin" evidence="1">
    <location>
        <begin position="31"/>
        <end position="171"/>
    </location>
</feature>
<feature type="signal peptide" evidence="1">
    <location>
        <begin position="1"/>
        <end position="30"/>
    </location>
</feature>
<dbReference type="EMBL" id="CAKOFQ010007642">
    <property type="protein sequence ID" value="CAH2005481.1"/>
    <property type="molecule type" value="Genomic_DNA"/>
</dbReference>
<reference evidence="2" key="1">
    <citation type="submission" date="2022-03" db="EMBL/GenBank/DDBJ databases">
        <authorList>
            <person name="Sayadi A."/>
        </authorList>
    </citation>
    <scope>NUCLEOTIDE SEQUENCE</scope>
</reference>
<organism evidence="2 3">
    <name type="scientific">Acanthoscelides obtectus</name>
    <name type="common">Bean weevil</name>
    <name type="synonym">Bruchus obtectus</name>
    <dbReference type="NCBI Taxonomy" id="200917"/>
    <lineage>
        <taxon>Eukaryota</taxon>
        <taxon>Metazoa</taxon>
        <taxon>Ecdysozoa</taxon>
        <taxon>Arthropoda</taxon>
        <taxon>Hexapoda</taxon>
        <taxon>Insecta</taxon>
        <taxon>Pterygota</taxon>
        <taxon>Neoptera</taxon>
        <taxon>Endopterygota</taxon>
        <taxon>Coleoptera</taxon>
        <taxon>Polyphaga</taxon>
        <taxon>Cucujiformia</taxon>
        <taxon>Chrysomeloidea</taxon>
        <taxon>Chrysomelidae</taxon>
        <taxon>Bruchinae</taxon>
        <taxon>Bruchini</taxon>
        <taxon>Acanthoscelides</taxon>
    </lineage>
</organism>
<comment type="caution">
    <text evidence="2">The sequence shown here is derived from an EMBL/GenBank/DDBJ whole genome shotgun (WGS) entry which is preliminary data.</text>
</comment>
<evidence type="ECO:0008006" key="4">
    <source>
        <dbReference type="Google" id="ProtNLM"/>
    </source>
</evidence>
<dbReference type="Proteomes" id="UP001152888">
    <property type="component" value="Unassembled WGS sequence"/>
</dbReference>
<evidence type="ECO:0000256" key="1">
    <source>
        <dbReference type="SAM" id="SignalP"/>
    </source>
</evidence>
<keyword evidence="3" id="KW-1185">Reference proteome</keyword>